<keyword evidence="10" id="KW-1185">Reference proteome</keyword>
<name>A0A178CLC1_9EURO</name>
<evidence type="ECO:0000313" key="10">
    <source>
        <dbReference type="Proteomes" id="UP000185904"/>
    </source>
</evidence>
<gene>
    <name evidence="9" type="ORF">AYO20_08870</name>
</gene>
<evidence type="ECO:0000256" key="3">
    <source>
        <dbReference type="ARBA" id="ARBA00022989"/>
    </source>
</evidence>
<dbReference type="InterPro" id="IPR039421">
    <property type="entry name" value="Type_1_exporter"/>
</dbReference>
<dbReference type="GO" id="GO:0016020">
    <property type="term" value="C:membrane"/>
    <property type="evidence" value="ECO:0007669"/>
    <property type="project" value="UniProtKB-SubCell"/>
</dbReference>
<feature type="domain" description="ABC transporter" evidence="8">
    <location>
        <begin position="523"/>
        <end position="609"/>
    </location>
</feature>
<dbReference type="Proteomes" id="UP000185904">
    <property type="component" value="Unassembled WGS sequence"/>
</dbReference>
<dbReference type="Pfam" id="PF00005">
    <property type="entry name" value="ABC_tran"/>
    <property type="match status" value="1"/>
</dbReference>
<dbReference type="SUPFAM" id="SSF90123">
    <property type="entry name" value="ABC transporter transmembrane region"/>
    <property type="match status" value="1"/>
</dbReference>
<dbReference type="Gene3D" id="3.40.50.300">
    <property type="entry name" value="P-loop containing nucleotide triphosphate hydrolases"/>
    <property type="match status" value="1"/>
</dbReference>
<feature type="transmembrane region" description="Helical" evidence="7">
    <location>
        <begin position="263"/>
        <end position="284"/>
    </location>
</feature>
<evidence type="ECO:0000256" key="7">
    <source>
        <dbReference type="SAM" id="Phobius"/>
    </source>
</evidence>
<keyword evidence="3 7" id="KW-1133">Transmembrane helix</keyword>
<feature type="transmembrane region" description="Helical" evidence="7">
    <location>
        <begin position="36"/>
        <end position="56"/>
    </location>
</feature>
<feature type="transmembrane region" description="Helical" evidence="7">
    <location>
        <begin position="216"/>
        <end position="237"/>
    </location>
</feature>
<dbReference type="InterPro" id="IPR003439">
    <property type="entry name" value="ABC_transporter-like_ATP-bd"/>
</dbReference>
<keyword evidence="2 7" id="KW-0812">Transmembrane</keyword>
<dbReference type="AlphaFoldDB" id="A0A178CLC1"/>
<feature type="region of interest" description="Disordered" evidence="6">
    <location>
        <begin position="130"/>
        <end position="181"/>
    </location>
</feature>
<evidence type="ECO:0000256" key="1">
    <source>
        <dbReference type="ARBA" id="ARBA00004141"/>
    </source>
</evidence>
<evidence type="ECO:0000256" key="6">
    <source>
        <dbReference type="SAM" id="MobiDB-lite"/>
    </source>
</evidence>
<dbReference type="GO" id="GO:0005524">
    <property type="term" value="F:ATP binding"/>
    <property type="evidence" value="ECO:0007669"/>
    <property type="project" value="InterPro"/>
</dbReference>
<dbReference type="PANTHER" id="PTHR43394:SF1">
    <property type="entry name" value="ATP-BINDING CASSETTE SUB-FAMILY B MEMBER 10, MITOCHONDRIAL"/>
    <property type="match status" value="1"/>
</dbReference>
<dbReference type="InterPro" id="IPR036640">
    <property type="entry name" value="ABC1_TM_sf"/>
</dbReference>
<feature type="transmembrane region" description="Helical" evidence="7">
    <location>
        <begin position="330"/>
        <end position="349"/>
    </location>
</feature>
<reference evidence="9 10" key="1">
    <citation type="submission" date="2016-03" db="EMBL/GenBank/DDBJ databases">
        <title>The draft genome sequence of Fonsecaea nubica causative agent of cutaneous subcutaneous infection in human host.</title>
        <authorList>
            <person name="Costa F."/>
            <person name="Sybren D.H."/>
            <person name="Raittz R.T."/>
            <person name="Weiss V.A."/>
            <person name="Leao A.C."/>
            <person name="Gomes R."/>
            <person name="De Souza E.M."/>
            <person name="Pedrosa F.O."/>
            <person name="Steffens M.B."/>
            <person name="Bombassaro A."/>
            <person name="Tadra-Sfeir M.Z."/>
            <person name="Moreno L.F."/>
            <person name="Najafzadeh M.J."/>
            <person name="Felipe M.S."/>
            <person name="Teixeira M."/>
            <person name="Sun J."/>
            <person name="Xi L."/>
            <person name="Castro M.A."/>
            <person name="Vicente V.A."/>
        </authorList>
    </citation>
    <scope>NUCLEOTIDE SEQUENCE [LARGE SCALE GENOMIC DNA]</scope>
    <source>
        <strain evidence="9 10">CBS 269.64</strain>
    </source>
</reference>
<feature type="compositionally biased region" description="Polar residues" evidence="6">
    <location>
        <begin position="130"/>
        <end position="139"/>
    </location>
</feature>
<feature type="transmembrane region" description="Helical" evidence="7">
    <location>
        <begin position="68"/>
        <end position="87"/>
    </location>
</feature>
<protein>
    <recommendedName>
        <fullName evidence="5">ABC multidrug transporter MDR2</fullName>
    </recommendedName>
</protein>
<dbReference type="Gene3D" id="1.20.1560.10">
    <property type="entry name" value="ABC transporter type 1, transmembrane domain"/>
    <property type="match status" value="2"/>
</dbReference>
<evidence type="ECO:0000313" key="9">
    <source>
        <dbReference type="EMBL" id="OAL30154.1"/>
    </source>
</evidence>
<dbReference type="InterPro" id="IPR027417">
    <property type="entry name" value="P-loop_NTPase"/>
</dbReference>
<dbReference type="GeneID" id="34592272"/>
<evidence type="ECO:0000256" key="2">
    <source>
        <dbReference type="ARBA" id="ARBA00022692"/>
    </source>
</evidence>
<feature type="compositionally biased region" description="Polar residues" evidence="6">
    <location>
        <begin position="149"/>
        <end position="166"/>
    </location>
</feature>
<dbReference type="SUPFAM" id="SSF52540">
    <property type="entry name" value="P-loop containing nucleoside triphosphate hydrolases"/>
    <property type="match status" value="1"/>
</dbReference>
<evidence type="ECO:0000256" key="5">
    <source>
        <dbReference type="ARBA" id="ARBA00049740"/>
    </source>
</evidence>
<sequence length="667" mass="73997">MASNTGATARDDAIQPRIITAQHIRKPIRWRDEAPFLWLSVITFLVAVAELIGLIVLRTNGISKFHSLAVATLYVLAFLVQLSHLLPTPVQANDDKIEPSWHAFVEAWTLMILSDVLAIFDIYTRLDNDATSTPNSPTSPRMAAPSPFSIATTTTGKGSSAQQRNKPQSKKRKCSPTLRRNVSEEIRGAGGRWQWMKKFRIFVPWVWPSQRPWMKVHIVCAIIVLGTETLLSLYASYVQGAFVQSVVQAYTAQHLSTAWKPPALVVVVQFAYSSSGLSAVRTLLWAKFKLGRKAKVRKLVYEHLMSHEAAFHNSTDRTDISTAIEKSNQVFSLVLGAVSAVELLLVLWANRNQTVIVDRATKTRFGTNRLCQGGLRGWSTVAMYDQIDREIGAYGESLGAQTEASLLSSFGAFAATTLVIVRGLQTGDHTVAPVVAFGGYMALAKGPMRHLTRIPEHIMEDLYNADHLRRLLEIVSKMKYGPKNLTLDVGGGTIEFKNVTFGYPSAADGAGNKTTLKHFSLVSTIIDLVKRSYDPDVGTIHIDGQDIKELQKRELSKYISVMAQTPYLFNHTFSPNIKYGRPDATETELHDAADRAGIHDMVQRSPGEKPLRRRKNNELRWPGHFSTMHPSSSFDEATSALDADTEAHVKESIKSNKTTIVIAYVTV</sequence>
<dbReference type="GO" id="GO:0016887">
    <property type="term" value="F:ATP hydrolysis activity"/>
    <property type="evidence" value="ECO:0007669"/>
    <property type="project" value="InterPro"/>
</dbReference>
<dbReference type="RefSeq" id="XP_022496888.1">
    <property type="nucleotide sequence ID" value="XM_022647144.1"/>
</dbReference>
<accession>A0A178CLC1</accession>
<comment type="subcellular location">
    <subcellularLocation>
        <location evidence="1">Membrane</location>
        <topology evidence="1">Multi-pass membrane protein</topology>
    </subcellularLocation>
</comment>
<dbReference type="OrthoDB" id="4161646at2759"/>
<evidence type="ECO:0000256" key="4">
    <source>
        <dbReference type="ARBA" id="ARBA00023136"/>
    </source>
</evidence>
<proteinExistence type="predicted"/>
<keyword evidence="4 7" id="KW-0472">Membrane</keyword>
<dbReference type="PANTHER" id="PTHR43394">
    <property type="entry name" value="ATP-DEPENDENT PERMEASE MDL1, MITOCHONDRIAL"/>
    <property type="match status" value="1"/>
</dbReference>
<organism evidence="9 10">
    <name type="scientific">Fonsecaea nubica</name>
    <dbReference type="NCBI Taxonomy" id="856822"/>
    <lineage>
        <taxon>Eukaryota</taxon>
        <taxon>Fungi</taxon>
        <taxon>Dikarya</taxon>
        <taxon>Ascomycota</taxon>
        <taxon>Pezizomycotina</taxon>
        <taxon>Eurotiomycetes</taxon>
        <taxon>Chaetothyriomycetidae</taxon>
        <taxon>Chaetothyriales</taxon>
        <taxon>Herpotrichiellaceae</taxon>
        <taxon>Fonsecaea</taxon>
    </lineage>
</organism>
<dbReference type="EMBL" id="LVCJ01000075">
    <property type="protein sequence ID" value="OAL30154.1"/>
    <property type="molecule type" value="Genomic_DNA"/>
</dbReference>
<evidence type="ECO:0000259" key="8">
    <source>
        <dbReference type="Pfam" id="PF00005"/>
    </source>
</evidence>
<comment type="caution">
    <text evidence="9">The sequence shown here is derived from an EMBL/GenBank/DDBJ whole genome shotgun (WGS) entry which is preliminary data.</text>
</comment>
<dbReference type="GO" id="GO:0015421">
    <property type="term" value="F:ABC-type oligopeptide transporter activity"/>
    <property type="evidence" value="ECO:0007669"/>
    <property type="project" value="TreeGrafter"/>
</dbReference>